<feature type="region of interest" description="Disordered" evidence="1">
    <location>
        <begin position="214"/>
        <end position="238"/>
    </location>
</feature>
<protein>
    <submittedName>
        <fullName evidence="2">Uncharacterized protein</fullName>
    </submittedName>
</protein>
<feature type="region of interest" description="Disordered" evidence="1">
    <location>
        <begin position="692"/>
        <end position="739"/>
    </location>
</feature>
<feature type="region of interest" description="Disordered" evidence="1">
    <location>
        <begin position="169"/>
        <end position="192"/>
    </location>
</feature>
<name>A0AA38HUS7_9CUCU</name>
<proteinExistence type="predicted"/>
<dbReference type="Proteomes" id="UP001168821">
    <property type="component" value="Unassembled WGS sequence"/>
</dbReference>
<comment type="caution">
    <text evidence="2">The sequence shown here is derived from an EMBL/GenBank/DDBJ whole genome shotgun (WGS) entry which is preliminary data.</text>
</comment>
<accession>A0AA38HUS7</accession>
<feature type="compositionally biased region" description="Basic and acidic residues" evidence="1">
    <location>
        <begin position="725"/>
        <end position="739"/>
    </location>
</feature>
<feature type="region of interest" description="Disordered" evidence="1">
    <location>
        <begin position="509"/>
        <end position="600"/>
    </location>
</feature>
<feature type="compositionally biased region" description="Low complexity" evidence="1">
    <location>
        <begin position="697"/>
        <end position="706"/>
    </location>
</feature>
<keyword evidence="3" id="KW-1185">Reference proteome</keyword>
<evidence type="ECO:0000256" key="1">
    <source>
        <dbReference type="SAM" id="MobiDB-lite"/>
    </source>
</evidence>
<feature type="region of interest" description="Disordered" evidence="1">
    <location>
        <begin position="283"/>
        <end position="306"/>
    </location>
</feature>
<evidence type="ECO:0000313" key="2">
    <source>
        <dbReference type="EMBL" id="KAJ3641534.1"/>
    </source>
</evidence>
<dbReference type="EMBL" id="JALNTZ010000009">
    <property type="protein sequence ID" value="KAJ3641534.1"/>
    <property type="molecule type" value="Genomic_DNA"/>
</dbReference>
<evidence type="ECO:0000313" key="3">
    <source>
        <dbReference type="Proteomes" id="UP001168821"/>
    </source>
</evidence>
<reference evidence="2" key="1">
    <citation type="journal article" date="2023" name="G3 (Bethesda)">
        <title>Whole genome assemblies of Zophobas morio and Tenebrio molitor.</title>
        <authorList>
            <person name="Kaur S."/>
            <person name="Stinson S.A."/>
            <person name="diCenzo G.C."/>
        </authorList>
    </citation>
    <scope>NUCLEOTIDE SEQUENCE</scope>
    <source>
        <strain evidence="2">QUZm001</strain>
    </source>
</reference>
<dbReference type="AlphaFoldDB" id="A0AA38HUS7"/>
<feature type="compositionally biased region" description="Basic and acidic residues" evidence="1">
    <location>
        <begin position="291"/>
        <end position="306"/>
    </location>
</feature>
<gene>
    <name evidence="2" type="ORF">Zmor_028038</name>
</gene>
<organism evidence="2 3">
    <name type="scientific">Zophobas morio</name>
    <dbReference type="NCBI Taxonomy" id="2755281"/>
    <lineage>
        <taxon>Eukaryota</taxon>
        <taxon>Metazoa</taxon>
        <taxon>Ecdysozoa</taxon>
        <taxon>Arthropoda</taxon>
        <taxon>Hexapoda</taxon>
        <taxon>Insecta</taxon>
        <taxon>Pterygota</taxon>
        <taxon>Neoptera</taxon>
        <taxon>Endopterygota</taxon>
        <taxon>Coleoptera</taxon>
        <taxon>Polyphaga</taxon>
        <taxon>Cucujiformia</taxon>
        <taxon>Tenebrionidae</taxon>
        <taxon>Zophobas</taxon>
    </lineage>
</organism>
<sequence>MEDVAFSDWPDGAATNSWLPAYGFQTPSALLEREDFLGNPDAEYFLHGTSAPCLYLETIHEETSDDLRSDSDVSDMRGSPLGWLATDSETDSVICMDATNDTDCESDRELACPIKRRRHEAPPCPLDDEPYQSLSRSSSLLQFESLERQCQETSSSSPSIYSQFSLDSLERAKPPPSDSDSGGSESTLAPAKSCGSLRAWRSFENLQRGAPKRDIISAENLSEDSGFGDQKEKKSPRSPAFGAYDYCEGFAKMGGKFGASCQNLSVVGSEWVILEKEECQVKNSATSASEPDLRGGDGDQHEKEDEHSVCVCSVPRNLDLVGKEDEPRKTSIAAKNWDLGDFSQEMASFKREGSYAEAMRNRVDLSDDETSLCYKRKLPKTTIVEFDKKVLQAISESIHSINSVSVADAHLSSIYGSSGAIQGKSIHRNVVSTPNLVMNQLEQERIVDLLLEEERRRSVQDLAREVPRKSSLVNHSTSTSCISDVDDKTLNYESGSTKEVHFSPVVSEVNWPEDSHSSPSTVERESSYSLSSSPERESLDALTKVLLEPRPPTPPKPSCSQSRPVPESRRTFRPLSEAFPPYDEPEYSPPPYRPLSESQPELRRVPFRSGLSQSQPDVRCRRRGSQLIKKDADGCIIKAYIDGDGVQYKHTHLDLDEPAPPTSHVPVGRDAQVKRSDAVAVMEAAEVPRKELKEAKQQQQQQQQQQTKKKLGGFFSRLASFRFSTRKDEKNKKKKDGDKKTGELVAFSFFGALATAIT</sequence>